<dbReference type="PANTHER" id="PTHR31225:SF221">
    <property type="entry name" value="(-)-GERMACRENE D SYNTHASE"/>
    <property type="match status" value="1"/>
</dbReference>
<dbReference type="InterPro" id="IPR008949">
    <property type="entry name" value="Isoprenoid_synthase_dom_sf"/>
</dbReference>
<name>A0AAN9I1T5_CLITE</name>
<reference evidence="5 6" key="1">
    <citation type="submission" date="2024-01" db="EMBL/GenBank/DDBJ databases">
        <title>The genomes of 5 underutilized Papilionoideae crops provide insights into root nodulation and disease resistance.</title>
        <authorList>
            <person name="Yuan L."/>
        </authorList>
    </citation>
    <scope>NUCLEOTIDE SEQUENCE [LARGE SCALE GENOMIC DNA]</scope>
    <source>
        <strain evidence="5">LY-2023</strain>
        <tissue evidence="5">Leaf</tissue>
    </source>
</reference>
<evidence type="ECO:0000313" key="6">
    <source>
        <dbReference type="Proteomes" id="UP001359559"/>
    </source>
</evidence>
<keyword evidence="2" id="KW-0479">Metal-binding</keyword>
<keyword evidence="6" id="KW-1185">Reference proteome</keyword>
<dbReference type="Gene3D" id="1.10.600.10">
    <property type="entry name" value="Farnesyl Diphosphate Synthase"/>
    <property type="match status" value="1"/>
</dbReference>
<dbReference type="GO" id="GO:0000287">
    <property type="term" value="F:magnesium ion binding"/>
    <property type="evidence" value="ECO:0007669"/>
    <property type="project" value="InterPro"/>
</dbReference>
<sequence>MVELQPHTNISGVHESCNSIVWLRFVDNGISLPWKTQQRKSSWATSDPKIIKAASIICRLMDDIAGHEKRGHVASSLECYMKQHNTSRKDAIDELRKPIESAWMDINEECLNPTQVPMAFLLRVVNLTRMMDVLYEEEDSYTNPGGITKDYIKALLVNKIPL</sequence>
<dbReference type="Pfam" id="PF03936">
    <property type="entry name" value="Terpene_synth_C"/>
    <property type="match status" value="1"/>
</dbReference>
<evidence type="ECO:0000256" key="1">
    <source>
        <dbReference type="ARBA" id="ARBA00001946"/>
    </source>
</evidence>
<dbReference type="GO" id="GO:0010333">
    <property type="term" value="F:terpene synthase activity"/>
    <property type="evidence" value="ECO:0007669"/>
    <property type="project" value="InterPro"/>
</dbReference>
<dbReference type="GO" id="GO:0016114">
    <property type="term" value="P:terpenoid biosynthetic process"/>
    <property type="evidence" value="ECO:0007669"/>
    <property type="project" value="InterPro"/>
</dbReference>
<evidence type="ECO:0000259" key="4">
    <source>
        <dbReference type="Pfam" id="PF03936"/>
    </source>
</evidence>
<gene>
    <name evidence="5" type="ORF">RJT34_30247</name>
</gene>
<dbReference type="AlphaFoldDB" id="A0AAN9I1T5"/>
<accession>A0AAN9I1T5</accession>
<feature type="domain" description="Terpene synthase metal-binding" evidence="4">
    <location>
        <begin position="36"/>
        <end position="105"/>
    </location>
</feature>
<dbReference type="PANTHER" id="PTHR31225">
    <property type="entry name" value="OS04G0344100 PROTEIN-RELATED"/>
    <property type="match status" value="1"/>
</dbReference>
<comment type="cofactor">
    <cofactor evidence="1">
        <name>Mg(2+)</name>
        <dbReference type="ChEBI" id="CHEBI:18420"/>
    </cofactor>
</comment>
<proteinExistence type="predicted"/>
<dbReference type="EMBL" id="JAYKXN010000008">
    <property type="protein sequence ID" value="KAK7262672.1"/>
    <property type="molecule type" value="Genomic_DNA"/>
</dbReference>
<protein>
    <recommendedName>
        <fullName evidence="4">Terpene synthase metal-binding domain-containing protein</fullName>
    </recommendedName>
</protein>
<dbReference type="Proteomes" id="UP001359559">
    <property type="component" value="Unassembled WGS sequence"/>
</dbReference>
<evidence type="ECO:0000256" key="2">
    <source>
        <dbReference type="ARBA" id="ARBA00022723"/>
    </source>
</evidence>
<comment type="caution">
    <text evidence="5">The sequence shown here is derived from an EMBL/GenBank/DDBJ whole genome shotgun (WGS) entry which is preliminary data.</text>
</comment>
<dbReference type="InterPro" id="IPR005630">
    <property type="entry name" value="Terpene_synthase_metal-bd"/>
</dbReference>
<keyword evidence="3" id="KW-0456">Lyase</keyword>
<dbReference type="InterPro" id="IPR050148">
    <property type="entry name" value="Terpene_synthase-like"/>
</dbReference>
<organism evidence="5 6">
    <name type="scientific">Clitoria ternatea</name>
    <name type="common">Butterfly pea</name>
    <dbReference type="NCBI Taxonomy" id="43366"/>
    <lineage>
        <taxon>Eukaryota</taxon>
        <taxon>Viridiplantae</taxon>
        <taxon>Streptophyta</taxon>
        <taxon>Embryophyta</taxon>
        <taxon>Tracheophyta</taxon>
        <taxon>Spermatophyta</taxon>
        <taxon>Magnoliopsida</taxon>
        <taxon>eudicotyledons</taxon>
        <taxon>Gunneridae</taxon>
        <taxon>Pentapetalae</taxon>
        <taxon>rosids</taxon>
        <taxon>fabids</taxon>
        <taxon>Fabales</taxon>
        <taxon>Fabaceae</taxon>
        <taxon>Papilionoideae</taxon>
        <taxon>50 kb inversion clade</taxon>
        <taxon>NPAAA clade</taxon>
        <taxon>indigoferoid/millettioid clade</taxon>
        <taxon>Phaseoleae</taxon>
        <taxon>Clitoria</taxon>
    </lineage>
</organism>
<evidence type="ECO:0000313" key="5">
    <source>
        <dbReference type="EMBL" id="KAK7262672.1"/>
    </source>
</evidence>
<dbReference type="SUPFAM" id="SSF48576">
    <property type="entry name" value="Terpenoid synthases"/>
    <property type="match status" value="1"/>
</dbReference>
<evidence type="ECO:0000256" key="3">
    <source>
        <dbReference type="ARBA" id="ARBA00023239"/>
    </source>
</evidence>